<reference evidence="3 4" key="1">
    <citation type="journal article" date="2011" name="Front. Microbiol.">
        <title>Two Strains of Crocosphaera watsonii with Highly Conserved Genomes are Distinguished by Strain-Specific Features.</title>
        <authorList>
            <person name="Bench S.R."/>
            <person name="Ilikchyan I.N."/>
            <person name="Tripp H.J."/>
            <person name="Zehr J.P."/>
        </authorList>
    </citation>
    <scope>NUCLEOTIDE SEQUENCE [LARGE SCALE GENOMIC DNA]</scope>
    <source>
        <strain evidence="3 4">WH 0003</strain>
    </source>
</reference>
<name>G5J254_CROWT</name>
<feature type="region of interest" description="Disordered" evidence="2">
    <location>
        <begin position="127"/>
        <end position="184"/>
    </location>
</feature>
<dbReference type="GeneID" id="88765370"/>
<protein>
    <recommendedName>
        <fullName evidence="5">Myosin heavy chain</fullName>
    </recommendedName>
</protein>
<evidence type="ECO:0000313" key="4">
    <source>
        <dbReference type="Proteomes" id="UP000003477"/>
    </source>
</evidence>
<evidence type="ECO:0000313" key="3">
    <source>
        <dbReference type="EMBL" id="EHJ13742.1"/>
    </source>
</evidence>
<evidence type="ECO:0008006" key="5">
    <source>
        <dbReference type="Google" id="ProtNLM"/>
    </source>
</evidence>
<evidence type="ECO:0000256" key="1">
    <source>
        <dbReference type="SAM" id="Coils"/>
    </source>
</evidence>
<dbReference type="PATRIC" id="fig|423471.3.peg.1480"/>
<proteinExistence type="predicted"/>
<keyword evidence="1" id="KW-0175">Coiled coil</keyword>
<dbReference type="EMBL" id="AESD01000242">
    <property type="protein sequence ID" value="EHJ13742.1"/>
    <property type="molecule type" value="Genomic_DNA"/>
</dbReference>
<sequence length="325" mass="38243">MTQEAFPETKEQILSNFNHFLDKYNQQESGIITKEEELEKEKNQQLLQKAGEYTVNNIVNGMASLQLGFGEIIQNLSENLTTESTKLDELKKAITVKQEELKKLRQVRLVADALYILRQEHQEKLKRLQEESNQQKETLEKEQEKSRHSWEKDNQELTARTEEESELINKQREQEAANYQYDTQRLRKVEQDEYQEKKRQQERELSLLNTAEEKNWNERETILNQQAKEFADNQQKITELEGKIQEEYNKAKGEAIKTADREAQVKINLIEKEWELSKQGCELKIQSLETKITQNNEQIAELTAQLQNTTNQAQNLALRAFQGND</sequence>
<dbReference type="Proteomes" id="UP000003477">
    <property type="component" value="Unassembled WGS sequence"/>
</dbReference>
<organism evidence="3 4">
    <name type="scientific">Crocosphaera watsonii WH 0003</name>
    <dbReference type="NCBI Taxonomy" id="423471"/>
    <lineage>
        <taxon>Bacteria</taxon>
        <taxon>Bacillati</taxon>
        <taxon>Cyanobacteriota</taxon>
        <taxon>Cyanophyceae</taxon>
        <taxon>Oscillatoriophycideae</taxon>
        <taxon>Chroococcales</taxon>
        <taxon>Aphanothecaceae</taxon>
        <taxon>Crocosphaera</taxon>
    </lineage>
</organism>
<dbReference type="RefSeq" id="WP_007309996.1">
    <property type="nucleotide sequence ID" value="NZ_AESD01000242.1"/>
</dbReference>
<gene>
    <name evidence="3" type="ORF">CWATWH0003_1588</name>
</gene>
<feature type="compositionally biased region" description="Basic and acidic residues" evidence="2">
    <location>
        <begin position="127"/>
        <end position="175"/>
    </location>
</feature>
<feature type="coiled-coil region" evidence="1">
    <location>
        <begin position="285"/>
        <end position="319"/>
    </location>
</feature>
<dbReference type="AlphaFoldDB" id="G5J254"/>
<evidence type="ECO:0000256" key="2">
    <source>
        <dbReference type="SAM" id="MobiDB-lite"/>
    </source>
</evidence>
<accession>G5J254</accession>
<comment type="caution">
    <text evidence="3">The sequence shown here is derived from an EMBL/GenBank/DDBJ whole genome shotgun (WGS) entry which is preliminary data.</text>
</comment>